<dbReference type="Gene3D" id="4.10.60.10">
    <property type="entry name" value="Zinc finger, CCHC-type"/>
    <property type="match status" value="1"/>
</dbReference>
<evidence type="ECO:0000313" key="2">
    <source>
        <dbReference type="EMBL" id="CAA9997936.1"/>
    </source>
</evidence>
<proteinExistence type="predicted"/>
<dbReference type="OrthoDB" id="8050739at2759"/>
<dbReference type="SUPFAM" id="SSF57756">
    <property type="entry name" value="Retrovirus zinc finger-like domains"/>
    <property type="match status" value="1"/>
</dbReference>
<evidence type="ECO:0000313" key="3">
    <source>
        <dbReference type="Proteomes" id="UP000479000"/>
    </source>
</evidence>
<gene>
    <name evidence="2" type="ORF">NTEN_LOCUS4230</name>
</gene>
<keyword evidence="3" id="KW-1185">Reference proteome</keyword>
<dbReference type="GO" id="GO:0003676">
    <property type="term" value="F:nucleic acid binding"/>
    <property type="evidence" value="ECO:0007669"/>
    <property type="project" value="InterPro"/>
</dbReference>
<dbReference type="AlphaFoldDB" id="A0A6H5G5S1"/>
<sequence>MGQLWAKRFEEPPLKNLQEPDLGYAGRPRSERLQAGGSNPARVCAVAAGPSRPGQQAGLGTPSPQKRGSPQVEHRPSTSVCWNCRGSGHRFQDCVNDLKIFCWRCGTPDVTRPSCPHCNTDPLN</sequence>
<dbReference type="InterPro" id="IPR036875">
    <property type="entry name" value="Znf_CCHC_sf"/>
</dbReference>
<organism evidence="2 3">
    <name type="scientific">Nesidiocoris tenuis</name>
    <dbReference type="NCBI Taxonomy" id="355587"/>
    <lineage>
        <taxon>Eukaryota</taxon>
        <taxon>Metazoa</taxon>
        <taxon>Ecdysozoa</taxon>
        <taxon>Arthropoda</taxon>
        <taxon>Hexapoda</taxon>
        <taxon>Insecta</taxon>
        <taxon>Pterygota</taxon>
        <taxon>Neoptera</taxon>
        <taxon>Paraneoptera</taxon>
        <taxon>Hemiptera</taxon>
        <taxon>Heteroptera</taxon>
        <taxon>Panheteroptera</taxon>
        <taxon>Cimicomorpha</taxon>
        <taxon>Miridae</taxon>
        <taxon>Dicyphina</taxon>
        <taxon>Nesidiocoris</taxon>
    </lineage>
</organism>
<accession>A0A6H5G5S1</accession>
<reference evidence="2 3" key="1">
    <citation type="submission" date="2020-02" db="EMBL/GenBank/DDBJ databases">
        <authorList>
            <person name="Ferguson B K."/>
        </authorList>
    </citation>
    <scope>NUCLEOTIDE SEQUENCE [LARGE SCALE GENOMIC DNA]</scope>
</reference>
<evidence type="ECO:0000256" key="1">
    <source>
        <dbReference type="SAM" id="MobiDB-lite"/>
    </source>
</evidence>
<dbReference type="EMBL" id="CADCXU010006380">
    <property type="protein sequence ID" value="CAA9997936.1"/>
    <property type="molecule type" value="Genomic_DNA"/>
</dbReference>
<feature type="region of interest" description="Disordered" evidence="1">
    <location>
        <begin position="15"/>
        <end position="78"/>
    </location>
</feature>
<protein>
    <recommendedName>
        <fullName evidence="4">CCHC-type domain-containing protein</fullName>
    </recommendedName>
</protein>
<dbReference type="Proteomes" id="UP000479000">
    <property type="component" value="Unassembled WGS sequence"/>
</dbReference>
<evidence type="ECO:0008006" key="4">
    <source>
        <dbReference type="Google" id="ProtNLM"/>
    </source>
</evidence>
<dbReference type="GO" id="GO:0008270">
    <property type="term" value="F:zinc ion binding"/>
    <property type="evidence" value="ECO:0007669"/>
    <property type="project" value="InterPro"/>
</dbReference>
<name>A0A6H5G5S1_9HEMI</name>